<dbReference type="EMBL" id="BSPD01000031">
    <property type="protein sequence ID" value="GLS25644.1"/>
    <property type="molecule type" value="Genomic_DNA"/>
</dbReference>
<accession>A0AA37T4L5</accession>
<evidence type="ECO:0000313" key="1">
    <source>
        <dbReference type="EMBL" id="GLS25644.1"/>
    </source>
</evidence>
<proteinExistence type="predicted"/>
<reference evidence="1 2" key="1">
    <citation type="journal article" date="2014" name="Int. J. Syst. Evol. Microbiol.">
        <title>Complete genome sequence of Corynebacterium casei LMG S-19264T (=DSM 44701T), isolated from a smear-ripened cheese.</title>
        <authorList>
            <consortium name="US DOE Joint Genome Institute (JGI-PGF)"/>
            <person name="Walter F."/>
            <person name="Albersmeier A."/>
            <person name="Kalinowski J."/>
            <person name="Ruckert C."/>
        </authorList>
    </citation>
    <scope>NUCLEOTIDE SEQUENCE [LARGE SCALE GENOMIC DNA]</scope>
    <source>
        <strain evidence="1 2">NBRC 110095</strain>
    </source>
</reference>
<name>A0AA37T4L5_9GAMM</name>
<dbReference type="Proteomes" id="UP001156870">
    <property type="component" value="Unassembled WGS sequence"/>
</dbReference>
<organism evidence="1 2">
    <name type="scientific">Marinibactrum halimedae</name>
    <dbReference type="NCBI Taxonomy" id="1444977"/>
    <lineage>
        <taxon>Bacteria</taxon>
        <taxon>Pseudomonadati</taxon>
        <taxon>Pseudomonadota</taxon>
        <taxon>Gammaproteobacteria</taxon>
        <taxon>Cellvibrionales</taxon>
        <taxon>Cellvibrionaceae</taxon>
        <taxon>Marinibactrum</taxon>
    </lineage>
</organism>
<comment type="caution">
    <text evidence="1">The sequence shown here is derived from an EMBL/GenBank/DDBJ whole genome shotgun (WGS) entry which is preliminary data.</text>
</comment>
<protein>
    <submittedName>
        <fullName evidence="1">Uncharacterized protein</fullName>
    </submittedName>
</protein>
<gene>
    <name evidence="1" type="ORF">GCM10007877_13580</name>
</gene>
<evidence type="ECO:0000313" key="2">
    <source>
        <dbReference type="Proteomes" id="UP001156870"/>
    </source>
</evidence>
<sequence>MKAIVKEFEIENVDKLYQIMNAYFHAAGDLYEDNGLNLSKIITKATVFKILVSHSRSVTGLPSNN</sequence>
<keyword evidence="2" id="KW-1185">Reference proteome</keyword>
<dbReference type="AlphaFoldDB" id="A0AA37T4L5"/>